<dbReference type="InterPro" id="IPR040256">
    <property type="entry name" value="At4g02000-like"/>
</dbReference>
<protein>
    <recommendedName>
        <fullName evidence="5">CCHC-type domain-containing protein</fullName>
    </recommendedName>
</protein>
<evidence type="ECO:0000313" key="3">
    <source>
        <dbReference type="EMBL" id="MBA0819024.1"/>
    </source>
</evidence>
<organism evidence="3 4">
    <name type="scientific">Gossypium harknessii</name>
    <dbReference type="NCBI Taxonomy" id="34285"/>
    <lineage>
        <taxon>Eukaryota</taxon>
        <taxon>Viridiplantae</taxon>
        <taxon>Streptophyta</taxon>
        <taxon>Embryophyta</taxon>
        <taxon>Tracheophyta</taxon>
        <taxon>Spermatophyta</taxon>
        <taxon>Magnoliopsida</taxon>
        <taxon>eudicotyledons</taxon>
        <taxon>Gunneridae</taxon>
        <taxon>Pentapetalae</taxon>
        <taxon>rosids</taxon>
        <taxon>malvids</taxon>
        <taxon>Malvales</taxon>
        <taxon>Malvaceae</taxon>
        <taxon>Malvoideae</taxon>
        <taxon>Gossypium</taxon>
    </lineage>
</organism>
<gene>
    <name evidence="3" type="ORF">Gohar_022416</name>
</gene>
<name>A0A7J9IBM4_9ROSI</name>
<dbReference type="PANTHER" id="PTHR31286:SF153">
    <property type="entry name" value="DUF4283 DOMAIN PROTEIN"/>
    <property type="match status" value="1"/>
</dbReference>
<reference evidence="3 4" key="1">
    <citation type="journal article" date="2019" name="Genome Biol. Evol.">
        <title>Insights into the evolution of the New World diploid cottons (Gossypium, subgenus Houzingenia) based on genome sequencing.</title>
        <authorList>
            <person name="Grover C.E."/>
            <person name="Arick M.A. 2nd"/>
            <person name="Thrash A."/>
            <person name="Conover J.L."/>
            <person name="Sanders W.S."/>
            <person name="Peterson D.G."/>
            <person name="Frelichowski J.E."/>
            <person name="Scheffler J.A."/>
            <person name="Scheffler B.E."/>
            <person name="Wendel J.F."/>
        </authorList>
    </citation>
    <scope>NUCLEOTIDE SEQUENCE [LARGE SCALE GENOMIC DNA]</scope>
    <source>
        <strain evidence="3">0</strain>
        <tissue evidence="3">Leaf</tissue>
    </source>
</reference>
<dbReference type="Proteomes" id="UP000593560">
    <property type="component" value="Unassembled WGS sequence"/>
</dbReference>
<accession>A0A7J9IBM4</accession>
<dbReference type="AlphaFoldDB" id="A0A7J9IBM4"/>
<feature type="domain" description="DUF4283" evidence="1">
    <location>
        <begin position="34"/>
        <end position="110"/>
    </location>
</feature>
<sequence>MENELAQLSINEEEEILQIQADPSNQSGVGEFQLVGCFLTASVIHFPAMKSTIANLWHPVYGVQIRDLGEKRYLFQFYHNMDMERVLKGLPWTFNNHLLLLNKLGRGEDPLKVPLIFTPFWVQIHDVPIGLFSEKLAIQLGNFLGVFLEYDTSNLGKENCNYMRVRVQIDVRKPLKMKKQVLCNGVRSYVKFKYERLSLFCFYCGRLGHNDSFCEIKMMIEADTKELGWDLSLRTQSRRAVSMNSIWLREEEEGKGKGRWGRIDLENQNIGMEV</sequence>
<evidence type="ECO:0008006" key="5">
    <source>
        <dbReference type="Google" id="ProtNLM"/>
    </source>
</evidence>
<dbReference type="OrthoDB" id="1707487at2759"/>
<evidence type="ECO:0000259" key="1">
    <source>
        <dbReference type="Pfam" id="PF14111"/>
    </source>
</evidence>
<dbReference type="PANTHER" id="PTHR31286">
    <property type="entry name" value="GLYCINE-RICH CELL WALL STRUCTURAL PROTEIN 1.8-LIKE"/>
    <property type="match status" value="1"/>
</dbReference>
<comment type="caution">
    <text evidence="3">The sequence shown here is derived from an EMBL/GenBank/DDBJ whole genome shotgun (WGS) entry which is preliminary data.</text>
</comment>
<dbReference type="InterPro" id="IPR025558">
    <property type="entry name" value="DUF4283"/>
</dbReference>
<evidence type="ECO:0000259" key="2">
    <source>
        <dbReference type="Pfam" id="PF14392"/>
    </source>
</evidence>
<dbReference type="InterPro" id="IPR025836">
    <property type="entry name" value="Zn_knuckle_CX2CX4HX4C"/>
</dbReference>
<dbReference type="Pfam" id="PF14111">
    <property type="entry name" value="DUF4283"/>
    <property type="match status" value="1"/>
</dbReference>
<dbReference type="Pfam" id="PF14392">
    <property type="entry name" value="zf-CCHC_4"/>
    <property type="match status" value="1"/>
</dbReference>
<proteinExistence type="predicted"/>
<keyword evidence="4" id="KW-1185">Reference proteome</keyword>
<dbReference type="EMBL" id="JABFAD010327363">
    <property type="protein sequence ID" value="MBA0819024.1"/>
    <property type="molecule type" value="Genomic_DNA"/>
</dbReference>
<evidence type="ECO:0000313" key="4">
    <source>
        <dbReference type="Proteomes" id="UP000593560"/>
    </source>
</evidence>
<feature type="domain" description="Zinc knuckle CX2CX4HX4C" evidence="2">
    <location>
        <begin position="169"/>
        <end position="215"/>
    </location>
</feature>